<keyword evidence="5" id="KW-1185">Reference proteome</keyword>
<dbReference type="Pfam" id="PF01565">
    <property type="entry name" value="FAD_binding_4"/>
    <property type="match status" value="1"/>
</dbReference>
<dbReference type="GO" id="GO:0019154">
    <property type="term" value="F:glycolate dehydrogenase activity"/>
    <property type="evidence" value="ECO:0007669"/>
    <property type="project" value="UniProtKB-EC"/>
</dbReference>
<dbReference type="PROSITE" id="PS51387">
    <property type="entry name" value="FAD_PCMH"/>
    <property type="match status" value="1"/>
</dbReference>
<accession>A0ABV8DAN7</accession>
<evidence type="ECO:0000256" key="2">
    <source>
        <dbReference type="ARBA" id="ARBA00022827"/>
    </source>
</evidence>
<dbReference type="Gene3D" id="3.30.465.10">
    <property type="match status" value="1"/>
</dbReference>
<dbReference type="PANTHER" id="PTHR11748">
    <property type="entry name" value="D-LACTATE DEHYDROGENASE"/>
    <property type="match status" value="1"/>
</dbReference>
<dbReference type="Proteomes" id="UP001595693">
    <property type="component" value="Unassembled WGS sequence"/>
</dbReference>
<dbReference type="InterPro" id="IPR016166">
    <property type="entry name" value="FAD-bd_PCMH"/>
</dbReference>
<proteinExistence type="predicted"/>
<keyword evidence="1" id="KW-0285">Flavoprotein</keyword>
<dbReference type="InterPro" id="IPR016164">
    <property type="entry name" value="FAD-linked_Oxase-like_C"/>
</dbReference>
<comment type="caution">
    <text evidence="4">The sequence shown here is derived from an EMBL/GenBank/DDBJ whole genome shotgun (WGS) entry which is preliminary data.</text>
</comment>
<dbReference type="PANTHER" id="PTHR11748:SF103">
    <property type="entry name" value="GLYCOLATE OXIDASE SUBUNIT GLCE"/>
    <property type="match status" value="1"/>
</dbReference>
<keyword evidence="2" id="KW-0274">FAD</keyword>
<evidence type="ECO:0000259" key="3">
    <source>
        <dbReference type="PROSITE" id="PS51387"/>
    </source>
</evidence>
<reference evidence="5" key="1">
    <citation type="journal article" date="2019" name="Int. J. Syst. Evol. Microbiol.">
        <title>The Global Catalogue of Microorganisms (GCM) 10K type strain sequencing project: providing services to taxonomists for standard genome sequencing and annotation.</title>
        <authorList>
            <consortium name="The Broad Institute Genomics Platform"/>
            <consortium name="The Broad Institute Genome Sequencing Center for Infectious Disease"/>
            <person name="Wu L."/>
            <person name="Ma J."/>
        </authorList>
    </citation>
    <scope>NUCLEOTIDE SEQUENCE [LARGE SCALE GENOMIC DNA]</scope>
    <source>
        <strain evidence="5">CCUG 2113</strain>
    </source>
</reference>
<dbReference type="NCBIfam" id="NF008439">
    <property type="entry name" value="PRK11282.1"/>
    <property type="match status" value="1"/>
</dbReference>
<sequence>MQGMDLALAQITERVRTAAADQTPLRIRGGGTKDFHGLALHGEVLDTRVLRGIVSYEPSELVVTVRAGTPLAELEAALAEQGQCLPFEPPHFAKASSDAATVGGMVAAGLSGPARASVGAVRDYLLGVTLLNGKAELLTFGGQVMKNVAGYDVSRLMAGAWGTLGLLTEVSLKVLPVAPGEATLRFDDINQADALRRLHAWGGQPLPLNASCWVQDGSVGTLYVRLRGAVAAVEAACKTMGGTRMDNATVASDWTACREQTLPWFTARAAQPGHALWRLSVPATAPVLSLPGGAQPLVEWHGALRWVQAPESAGDALREAARAVDGNASIFVAASAGGTNASGTFDLQSKALEHIHARLKHSFDPAGIFNPGRMARAW</sequence>
<evidence type="ECO:0000313" key="4">
    <source>
        <dbReference type="EMBL" id="MFC3935428.1"/>
    </source>
</evidence>
<dbReference type="RefSeq" id="WP_252635691.1">
    <property type="nucleotide sequence ID" value="NZ_JAMXAX010000044.1"/>
</dbReference>
<dbReference type="InterPro" id="IPR006094">
    <property type="entry name" value="Oxid_FAD_bind_N"/>
</dbReference>
<organism evidence="4 5">
    <name type="scientific">Acidovorax facilis</name>
    <dbReference type="NCBI Taxonomy" id="12917"/>
    <lineage>
        <taxon>Bacteria</taxon>
        <taxon>Pseudomonadati</taxon>
        <taxon>Pseudomonadota</taxon>
        <taxon>Betaproteobacteria</taxon>
        <taxon>Burkholderiales</taxon>
        <taxon>Comamonadaceae</taxon>
        <taxon>Acidovorax</taxon>
    </lineage>
</organism>
<evidence type="ECO:0000256" key="1">
    <source>
        <dbReference type="ARBA" id="ARBA00022630"/>
    </source>
</evidence>
<dbReference type="EMBL" id="JBHSAJ010000031">
    <property type="protein sequence ID" value="MFC3935428.1"/>
    <property type="molecule type" value="Genomic_DNA"/>
</dbReference>
<dbReference type="InterPro" id="IPR036318">
    <property type="entry name" value="FAD-bd_PCMH-like_sf"/>
</dbReference>
<feature type="domain" description="FAD-binding PCMH-type" evidence="3">
    <location>
        <begin position="1"/>
        <end position="177"/>
    </location>
</feature>
<evidence type="ECO:0000313" key="5">
    <source>
        <dbReference type="Proteomes" id="UP001595693"/>
    </source>
</evidence>
<protein>
    <submittedName>
        <fullName evidence="4">Glycolate oxidase subunit GlcE</fullName>
        <ecNumber evidence="4">1.1.99.14</ecNumber>
    </submittedName>
</protein>
<keyword evidence="4" id="KW-0560">Oxidoreductase</keyword>
<dbReference type="SUPFAM" id="SSF56176">
    <property type="entry name" value="FAD-binding/transporter-associated domain-like"/>
    <property type="match status" value="1"/>
</dbReference>
<name>A0ABV8DAN7_9BURK</name>
<gene>
    <name evidence="4" type="primary">glcE</name>
    <name evidence="4" type="ORF">ACFOW3_12430</name>
</gene>
<dbReference type="SUPFAM" id="SSF55103">
    <property type="entry name" value="FAD-linked oxidases, C-terminal domain"/>
    <property type="match status" value="1"/>
</dbReference>
<dbReference type="EC" id="1.1.99.14" evidence="4"/>
<dbReference type="InterPro" id="IPR016169">
    <property type="entry name" value="FAD-bd_PCMH_sub2"/>
</dbReference>